<evidence type="ECO:0000313" key="1">
    <source>
        <dbReference type="EMBL" id="WLQ63079.1"/>
    </source>
</evidence>
<dbReference type="EMBL" id="CP120983">
    <property type="protein sequence ID" value="WLQ63079.1"/>
    <property type="molecule type" value="Genomic_DNA"/>
</dbReference>
<proteinExistence type="predicted"/>
<name>A0ABY9J7X5_9ACTN</name>
<sequence length="60" mass="6351">MRDLIARIPVARIRDAGLLEELLKLSGPAPAEAAAEQPMDIKSMGVADLVRAALNRSTPA</sequence>
<keyword evidence="2" id="KW-1185">Reference proteome</keyword>
<protein>
    <submittedName>
        <fullName evidence="1">Uncharacterized protein</fullName>
    </submittedName>
</protein>
<dbReference type="Proteomes" id="UP001224433">
    <property type="component" value="Chromosome"/>
</dbReference>
<accession>A0ABY9J7X5</accession>
<reference evidence="1 2" key="1">
    <citation type="submission" date="2023-03" db="EMBL/GenBank/DDBJ databases">
        <title>Isolation and description of six Streptomyces strains from soil environments, able to metabolize different microbial glucans.</title>
        <authorList>
            <person name="Widen T."/>
            <person name="Larsbrink J."/>
        </authorList>
    </citation>
    <scope>NUCLEOTIDE SEQUENCE [LARGE SCALE GENOMIC DNA]</scope>
    <source>
        <strain evidence="1 2">Alt3</strain>
    </source>
</reference>
<organism evidence="1 2">
    <name type="scientific">Streptomyces glycanivorans</name>
    <dbReference type="NCBI Taxonomy" id="3033808"/>
    <lineage>
        <taxon>Bacteria</taxon>
        <taxon>Bacillati</taxon>
        <taxon>Actinomycetota</taxon>
        <taxon>Actinomycetes</taxon>
        <taxon>Kitasatosporales</taxon>
        <taxon>Streptomycetaceae</taxon>
        <taxon>Streptomyces</taxon>
    </lineage>
</organism>
<gene>
    <name evidence="1" type="ORF">P8A20_05490</name>
</gene>
<evidence type="ECO:0000313" key="2">
    <source>
        <dbReference type="Proteomes" id="UP001224433"/>
    </source>
</evidence>